<evidence type="ECO:0000256" key="2">
    <source>
        <dbReference type="ARBA" id="ARBA00023125"/>
    </source>
</evidence>
<dbReference type="SUPFAM" id="SSF47413">
    <property type="entry name" value="lambda repressor-like DNA-binding domains"/>
    <property type="match status" value="1"/>
</dbReference>
<dbReference type="InterPro" id="IPR010982">
    <property type="entry name" value="Lambda_DNA-bd_dom_sf"/>
</dbReference>
<keyword evidence="1" id="KW-0805">Transcription regulation</keyword>
<dbReference type="Gene3D" id="3.40.50.2300">
    <property type="match status" value="2"/>
</dbReference>
<evidence type="ECO:0000259" key="4">
    <source>
        <dbReference type="PROSITE" id="PS50932"/>
    </source>
</evidence>
<organism evidence="5 6">
    <name type="scientific">Psychrobacillus psychrodurans</name>
    <dbReference type="NCBI Taxonomy" id="126157"/>
    <lineage>
        <taxon>Bacteria</taxon>
        <taxon>Bacillati</taxon>
        <taxon>Bacillota</taxon>
        <taxon>Bacilli</taxon>
        <taxon>Bacillales</taxon>
        <taxon>Bacillaceae</taxon>
        <taxon>Psychrobacillus</taxon>
    </lineage>
</organism>
<dbReference type="Gene3D" id="1.10.260.40">
    <property type="entry name" value="lambda repressor-like DNA-binding domains"/>
    <property type="match status" value="1"/>
</dbReference>
<evidence type="ECO:0000256" key="1">
    <source>
        <dbReference type="ARBA" id="ARBA00023015"/>
    </source>
</evidence>
<feature type="domain" description="HTH lacI-type" evidence="4">
    <location>
        <begin position="4"/>
        <end position="58"/>
    </location>
</feature>
<dbReference type="InterPro" id="IPR000843">
    <property type="entry name" value="HTH_LacI"/>
</dbReference>
<keyword evidence="2" id="KW-0238">DNA-binding</keyword>
<evidence type="ECO:0000256" key="3">
    <source>
        <dbReference type="ARBA" id="ARBA00023163"/>
    </source>
</evidence>
<gene>
    <name evidence="5" type="ORF">M9R61_19165</name>
</gene>
<dbReference type="InterPro" id="IPR046335">
    <property type="entry name" value="LacI/GalR-like_sensor"/>
</dbReference>
<dbReference type="RefSeq" id="WP_269923396.1">
    <property type="nucleotide sequence ID" value="NZ_JAMKBI010000022.1"/>
</dbReference>
<evidence type="ECO:0000313" key="6">
    <source>
        <dbReference type="Proteomes" id="UP001152172"/>
    </source>
</evidence>
<dbReference type="PROSITE" id="PS50932">
    <property type="entry name" value="HTH_LACI_2"/>
    <property type="match status" value="1"/>
</dbReference>
<name>A0A9X3RBB9_9BACI</name>
<dbReference type="InterPro" id="IPR028082">
    <property type="entry name" value="Peripla_BP_I"/>
</dbReference>
<dbReference type="CDD" id="cd01392">
    <property type="entry name" value="HTH_LacI"/>
    <property type="match status" value="1"/>
</dbReference>
<proteinExistence type="predicted"/>
<protein>
    <submittedName>
        <fullName evidence="5">LacI family transcriptional regulator</fullName>
    </submittedName>
</protein>
<dbReference type="AlphaFoldDB" id="A0A9X3RBB9"/>
<sequence>MKMTTIRDVAKAAGLSVSIVSKAFNNYTDVNEKTRQRIFEIANQMGYTPNLVAKNLSSKKQTTIGLISSGVLNNSEKDNNAFNIFKGVYTAVTTSQFELSIYLIDSQRQKQKSYAQYCRERNIGGALLQGIRVDDPYYMELIDTNIPCVVLDIIPETNNGLVGSVSIDNVKASKEIAMYLIERNHRDIAVMAGRKKTYVNSERIKGVQEACKENEVELQDNEILYADFSEEEAYVIAKEYLKTKRPTAFLCFSDLMAFGVMKAVKEIGLKIPEDISITGFDDLIFSSYTEPQLTTIGQDFFEIGKMASELLQDLMENKLERKHVNIDHRLVERGSVKTIFP</sequence>
<dbReference type="GO" id="GO:0003700">
    <property type="term" value="F:DNA-binding transcription factor activity"/>
    <property type="evidence" value="ECO:0007669"/>
    <property type="project" value="TreeGrafter"/>
</dbReference>
<dbReference type="Pfam" id="PF00356">
    <property type="entry name" value="LacI"/>
    <property type="match status" value="1"/>
</dbReference>
<keyword evidence="3" id="KW-0804">Transcription</keyword>
<accession>A0A9X3RBB9</accession>
<dbReference type="CDD" id="cd06267">
    <property type="entry name" value="PBP1_LacI_sugar_binding-like"/>
    <property type="match status" value="1"/>
</dbReference>
<dbReference type="SMART" id="SM00354">
    <property type="entry name" value="HTH_LACI"/>
    <property type="match status" value="1"/>
</dbReference>
<keyword evidence="6" id="KW-1185">Reference proteome</keyword>
<reference evidence="5" key="1">
    <citation type="submission" date="2022-05" db="EMBL/GenBank/DDBJ databases">
        <authorList>
            <person name="Colautti A."/>
            <person name="Iacumin L."/>
        </authorList>
    </citation>
    <scope>NUCLEOTIDE SEQUENCE</scope>
    <source>
        <strain evidence="5">DSM 30747</strain>
    </source>
</reference>
<dbReference type="SUPFAM" id="SSF53822">
    <property type="entry name" value="Periplasmic binding protein-like I"/>
    <property type="match status" value="1"/>
</dbReference>
<comment type="caution">
    <text evidence="5">The sequence shown here is derived from an EMBL/GenBank/DDBJ whole genome shotgun (WGS) entry which is preliminary data.</text>
</comment>
<dbReference type="EMBL" id="JAMKBI010000022">
    <property type="protein sequence ID" value="MCZ8535425.1"/>
    <property type="molecule type" value="Genomic_DNA"/>
</dbReference>
<dbReference type="Proteomes" id="UP001152172">
    <property type="component" value="Unassembled WGS sequence"/>
</dbReference>
<evidence type="ECO:0000313" key="5">
    <source>
        <dbReference type="EMBL" id="MCZ8535425.1"/>
    </source>
</evidence>
<dbReference type="GO" id="GO:0000976">
    <property type="term" value="F:transcription cis-regulatory region binding"/>
    <property type="evidence" value="ECO:0007669"/>
    <property type="project" value="TreeGrafter"/>
</dbReference>
<dbReference type="PANTHER" id="PTHR30146">
    <property type="entry name" value="LACI-RELATED TRANSCRIPTIONAL REPRESSOR"/>
    <property type="match status" value="1"/>
</dbReference>
<dbReference type="Pfam" id="PF13377">
    <property type="entry name" value="Peripla_BP_3"/>
    <property type="match status" value="1"/>
</dbReference>
<dbReference type="PANTHER" id="PTHR30146:SF109">
    <property type="entry name" value="HTH-TYPE TRANSCRIPTIONAL REGULATOR GALS"/>
    <property type="match status" value="1"/>
</dbReference>